<protein>
    <submittedName>
        <fullName evidence="2">Uncharacterized protein</fullName>
    </submittedName>
</protein>
<dbReference type="VEuPathDB" id="FungiDB:MGL_0636"/>
<dbReference type="GeneID" id="5856532"/>
<dbReference type="KEGG" id="mgl:MGL_0636"/>
<organism evidence="2 3">
    <name type="scientific">Malassezia globosa (strain ATCC MYA-4612 / CBS 7966)</name>
    <name type="common">Dandruff-associated fungus</name>
    <dbReference type="NCBI Taxonomy" id="425265"/>
    <lineage>
        <taxon>Eukaryota</taxon>
        <taxon>Fungi</taxon>
        <taxon>Dikarya</taxon>
        <taxon>Basidiomycota</taxon>
        <taxon>Ustilaginomycotina</taxon>
        <taxon>Malasseziomycetes</taxon>
        <taxon>Malasseziales</taxon>
        <taxon>Malasseziaceae</taxon>
        <taxon>Malassezia</taxon>
    </lineage>
</organism>
<name>A8PU83_MALGO</name>
<dbReference type="Proteomes" id="UP000008837">
    <property type="component" value="Unassembled WGS sequence"/>
</dbReference>
<evidence type="ECO:0000256" key="1">
    <source>
        <dbReference type="SAM" id="MobiDB-lite"/>
    </source>
</evidence>
<dbReference type="AlphaFoldDB" id="A8PU83"/>
<keyword evidence="3" id="KW-1185">Reference proteome</keyword>
<proteinExistence type="predicted"/>
<accession>A8PU83</accession>
<gene>
    <name evidence="2" type="ORF">MGL_0636</name>
</gene>
<dbReference type="InParanoid" id="A8PU83"/>
<sequence length="368" mass="41399">MLGVIRSSLFVYARVELRTAHAISTFCTLVRARADLARAVRRLWIGPVHARSDLLTILALPTISDSLYLATQREHVYNDTRIILRVCRRLDDVALSGSLIATDVVHSYGTACQPTIITSINPHSFISGFDAPIFRRVHTLTICDINLSFSEAMAIRRMPSLRTLCFTSPKDYGDPQIDANVLQKILVYDDPLESLATLRLDDAAALHMTIRALPHRAKQVADALYASLADNERANDLNAQHTSDQEHNALHPDTILDDEDEEVRQQLLHQRLRQQPLPLQRRHQPCRAAVHVDTRTLPSTFVDAWDALRDLVFNAQEDYSRMALEDDVGTWVDPSHALELLYEEWHSATPHTPTPPPSASTPTQPVHT</sequence>
<dbReference type="EMBL" id="AAYY01000002">
    <property type="protein sequence ID" value="EDP44829.1"/>
    <property type="molecule type" value="Genomic_DNA"/>
</dbReference>
<comment type="caution">
    <text evidence="2">The sequence shown here is derived from an EMBL/GenBank/DDBJ whole genome shotgun (WGS) entry which is preliminary data.</text>
</comment>
<reference evidence="2 3" key="1">
    <citation type="journal article" date="2007" name="Proc. Natl. Acad. Sci. U.S.A.">
        <title>Dandruff-associated Malassezia genomes reveal convergent and divergent virulence traits shared with plant and human fungal pathogens.</title>
        <authorList>
            <person name="Xu J."/>
            <person name="Saunders C.W."/>
            <person name="Hu P."/>
            <person name="Grant R.A."/>
            <person name="Boekhout T."/>
            <person name="Kuramae E.E."/>
            <person name="Kronstad J.W."/>
            <person name="Deangelis Y.M."/>
            <person name="Reeder N.L."/>
            <person name="Johnstone K.R."/>
            <person name="Leland M."/>
            <person name="Fieno A.M."/>
            <person name="Begley W.M."/>
            <person name="Sun Y."/>
            <person name="Lacey M.P."/>
            <person name="Chaudhary T."/>
            <person name="Keough T."/>
            <person name="Chu L."/>
            <person name="Sears R."/>
            <person name="Yuan B."/>
            <person name="Dawson T.L.Jr."/>
        </authorList>
    </citation>
    <scope>NUCLEOTIDE SEQUENCE [LARGE SCALE GENOMIC DNA]</scope>
    <source>
        <strain evidence="3">ATCC MYA-4612 / CBS 7966</strain>
    </source>
</reference>
<dbReference type="OrthoDB" id="3344476at2759"/>
<evidence type="ECO:0000313" key="2">
    <source>
        <dbReference type="EMBL" id="EDP44829.1"/>
    </source>
</evidence>
<evidence type="ECO:0000313" key="3">
    <source>
        <dbReference type="Proteomes" id="UP000008837"/>
    </source>
</evidence>
<dbReference type="RefSeq" id="XP_001732043.1">
    <property type="nucleotide sequence ID" value="XM_001731991.1"/>
</dbReference>
<feature type="region of interest" description="Disordered" evidence="1">
    <location>
        <begin position="347"/>
        <end position="368"/>
    </location>
</feature>